<sequence>MHRTAAVLSALLLTAAPAIADDFVTLDAEGSVTETADRLVAAVEQAGATVFARVPHSKGAESVGMELQDAELVIFGNPKLGTPALQEDIRAGLVLPLRVLVHDDGGQTRITYEEVDDMFDDLDIDDDAEFVDQMKGALETLTTAAAGS</sequence>
<feature type="signal peptide" evidence="1">
    <location>
        <begin position="1"/>
        <end position="20"/>
    </location>
</feature>
<gene>
    <name evidence="3" type="ORF">C8D95_10862</name>
</gene>
<evidence type="ECO:0000313" key="4">
    <source>
        <dbReference type="Proteomes" id="UP000245390"/>
    </source>
</evidence>
<evidence type="ECO:0000259" key="2">
    <source>
        <dbReference type="Pfam" id="PF03625"/>
    </source>
</evidence>
<dbReference type="InterPro" id="IPR035923">
    <property type="entry name" value="TT1751-like_sf"/>
</dbReference>
<dbReference type="KEGG" id="salo:EF888_06965"/>
<reference evidence="3 4" key="1">
    <citation type="submission" date="2018-05" db="EMBL/GenBank/DDBJ databases">
        <title>Genomic Encyclopedia of Type Strains, Phase IV (KMG-IV): sequencing the most valuable type-strain genomes for metagenomic binning, comparative biology and taxonomic classification.</title>
        <authorList>
            <person name="Goeker M."/>
        </authorList>
    </citation>
    <scope>NUCLEOTIDE SEQUENCE [LARGE SCALE GENOMIC DNA]</scope>
    <source>
        <strain evidence="3 4">DSM 103371</strain>
    </source>
</reference>
<evidence type="ECO:0000256" key="1">
    <source>
        <dbReference type="SAM" id="SignalP"/>
    </source>
</evidence>
<dbReference type="EMBL" id="QGGV01000008">
    <property type="protein sequence ID" value="PWK55184.1"/>
    <property type="molecule type" value="Genomic_DNA"/>
</dbReference>
<dbReference type="SUPFAM" id="SSF103247">
    <property type="entry name" value="TT1751-like"/>
    <property type="match status" value="1"/>
</dbReference>
<dbReference type="AlphaFoldDB" id="A0A316G2L6"/>
<evidence type="ECO:0000313" key="3">
    <source>
        <dbReference type="EMBL" id="PWK55184.1"/>
    </source>
</evidence>
<dbReference type="Gene3D" id="3.30.310.70">
    <property type="entry name" value="TT1751-like domain"/>
    <property type="match status" value="1"/>
</dbReference>
<dbReference type="InterPro" id="IPR005180">
    <property type="entry name" value="DUF302"/>
</dbReference>
<dbReference type="Proteomes" id="UP000245390">
    <property type="component" value="Unassembled WGS sequence"/>
</dbReference>
<dbReference type="PANTHER" id="PTHR38342">
    <property type="entry name" value="SLR5037 PROTEIN"/>
    <property type="match status" value="1"/>
</dbReference>
<dbReference type="RefSeq" id="WP_109760189.1">
    <property type="nucleotide sequence ID" value="NZ_CP034588.1"/>
</dbReference>
<dbReference type="PANTHER" id="PTHR38342:SF2">
    <property type="entry name" value="INNER MEMBRANE OR EXPORTED"/>
    <property type="match status" value="1"/>
</dbReference>
<feature type="chain" id="PRO_5016415723" evidence="1">
    <location>
        <begin position="21"/>
        <end position="148"/>
    </location>
</feature>
<name>A0A316G2L6_9RHOB</name>
<proteinExistence type="predicted"/>
<comment type="caution">
    <text evidence="3">The sequence shown here is derived from an EMBL/GenBank/DDBJ whole genome shotgun (WGS) entry which is preliminary data.</text>
</comment>
<dbReference type="OrthoDB" id="9799367at2"/>
<keyword evidence="1" id="KW-0732">Signal</keyword>
<organism evidence="3 4">
    <name type="scientific">Silicimonas algicola</name>
    <dbReference type="NCBI Taxonomy" id="1826607"/>
    <lineage>
        <taxon>Bacteria</taxon>
        <taxon>Pseudomonadati</taxon>
        <taxon>Pseudomonadota</taxon>
        <taxon>Alphaproteobacteria</taxon>
        <taxon>Rhodobacterales</taxon>
        <taxon>Paracoccaceae</taxon>
    </lineage>
</organism>
<dbReference type="Pfam" id="PF03625">
    <property type="entry name" value="DUF302"/>
    <property type="match status" value="1"/>
</dbReference>
<keyword evidence="4" id="KW-1185">Reference proteome</keyword>
<feature type="domain" description="DUF302" evidence="2">
    <location>
        <begin position="55"/>
        <end position="112"/>
    </location>
</feature>
<protein>
    <submittedName>
        <fullName evidence="3">Uncharacterized protein (DUF302 family)</fullName>
    </submittedName>
</protein>
<accession>A0A316G2L6</accession>
<dbReference type="CDD" id="cd14797">
    <property type="entry name" value="DUF302"/>
    <property type="match status" value="1"/>
</dbReference>